<keyword evidence="1" id="KW-0812">Transmembrane</keyword>
<dbReference type="EMBL" id="JASPKY010000001">
    <property type="protein sequence ID" value="KAK9759158.1"/>
    <property type="molecule type" value="Genomic_DNA"/>
</dbReference>
<dbReference type="AlphaFoldDB" id="A0AAW1NKG9"/>
<keyword evidence="1" id="KW-0472">Membrane</keyword>
<gene>
    <name evidence="2" type="ORF">QE152_g35</name>
</gene>
<name>A0AAW1NKG9_POPJA</name>
<reference evidence="2 3" key="1">
    <citation type="journal article" date="2024" name="BMC Genomics">
        <title>De novo assembly and annotation of Popillia japonica's genome with initial clues to its potential as an invasive pest.</title>
        <authorList>
            <person name="Cucini C."/>
            <person name="Boschi S."/>
            <person name="Funari R."/>
            <person name="Cardaioli E."/>
            <person name="Iannotti N."/>
            <person name="Marturano G."/>
            <person name="Paoli F."/>
            <person name="Bruttini M."/>
            <person name="Carapelli A."/>
            <person name="Frati F."/>
            <person name="Nardi F."/>
        </authorList>
    </citation>
    <scope>NUCLEOTIDE SEQUENCE [LARGE SCALE GENOMIC DNA]</scope>
    <source>
        <strain evidence="2">DMR45628</strain>
    </source>
</reference>
<organism evidence="2 3">
    <name type="scientific">Popillia japonica</name>
    <name type="common">Japanese beetle</name>
    <dbReference type="NCBI Taxonomy" id="7064"/>
    <lineage>
        <taxon>Eukaryota</taxon>
        <taxon>Metazoa</taxon>
        <taxon>Ecdysozoa</taxon>
        <taxon>Arthropoda</taxon>
        <taxon>Hexapoda</taxon>
        <taxon>Insecta</taxon>
        <taxon>Pterygota</taxon>
        <taxon>Neoptera</taxon>
        <taxon>Endopterygota</taxon>
        <taxon>Coleoptera</taxon>
        <taxon>Polyphaga</taxon>
        <taxon>Scarabaeiformia</taxon>
        <taxon>Scarabaeidae</taxon>
        <taxon>Rutelinae</taxon>
        <taxon>Popillia</taxon>
    </lineage>
</organism>
<proteinExistence type="predicted"/>
<feature type="transmembrane region" description="Helical" evidence="1">
    <location>
        <begin position="6"/>
        <end position="21"/>
    </location>
</feature>
<comment type="caution">
    <text evidence="2">The sequence shown here is derived from an EMBL/GenBank/DDBJ whole genome shotgun (WGS) entry which is preliminary data.</text>
</comment>
<sequence length="105" mass="11883">MKAERYALVPLVIIYLMMIFPRKRMKAELIVNAPEGVWGVCSGPGWITTGVTKENHVLLLVNGNATHKIRVDIIDDTRANGIDTLSLYHSHHIQRIDFNLFTSLL</sequence>
<dbReference type="Proteomes" id="UP001458880">
    <property type="component" value="Unassembled WGS sequence"/>
</dbReference>
<accession>A0AAW1NKG9</accession>
<keyword evidence="1" id="KW-1133">Transmembrane helix</keyword>
<protein>
    <submittedName>
        <fullName evidence="2">Uncharacterized protein</fullName>
    </submittedName>
</protein>
<evidence type="ECO:0000256" key="1">
    <source>
        <dbReference type="SAM" id="Phobius"/>
    </source>
</evidence>
<evidence type="ECO:0000313" key="2">
    <source>
        <dbReference type="EMBL" id="KAK9759158.1"/>
    </source>
</evidence>
<evidence type="ECO:0000313" key="3">
    <source>
        <dbReference type="Proteomes" id="UP001458880"/>
    </source>
</evidence>
<keyword evidence="3" id="KW-1185">Reference proteome</keyword>